<evidence type="ECO:0000256" key="1">
    <source>
        <dbReference type="SAM" id="MobiDB-lite"/>
    </source>
</evidence>
<dbReference type="EMBL" id="AEYP01004768">
    <property type="status" value="NOT_ANNOTATED_CDS"/>
    <property type="molecule type" value="Genomic_DNA"/>
</dbReference>
<dbReference type="AlphaFoldDB" id="M3Z356"/>
<reference evidence="2" key="1">
    <citation type="submission" date="2024-06" db="UniProtKB">
        <authorList>
            <consortium name="Ensembl"/>
        </authorList>
    </citation>
    <scope>IDENTIFICATION</scope>
</reference>
<dbReference type="HOGENOM" id="CLU_2215919_0_0_1"/>
<feature type="compositionally biased region" description="Basic and acidic residues" evidence="1">
    <location>
        <begin position="7"/>
        <end position="25"/>
    </location>
</feature>
<dbReference type="Ensembl" id="ENSMPUT00000018281.1">
    <property type="protein sequence ID" value="ENSMPUP00000018018.1"/>
    <property type="gene ID" value="ENSMPUG00000018130.1"/>
</dbReference>
<proteinExistence type="predicted"/>
<dbReference type="EMBL" id="AEYP01004767">
    <property type="status" value="NOT_ANNOTATED_CDS"/>
    <property type="molecule type" value="Genomic_DNA"/>
</dbReference>
<sequence>ERRRSARRSEGGAQRRDRLKATERRRGARGLEVGPGRAARRGEGRSPKSKCPLQWRRRALSCERREEEARLAEEEVQWPGDFSFCIQVTKPIVVGRGHWDPRQLPVP</sequence>
<protein>
    <submittedName>
        <fullName evidence="2">Uncharacterized protein</fullName>
    </submittedName>
</protein>
<evidence type="ECO:0000313" key="2">
    <source>
        <dbReference type="Ensembl" id="ENSMPUP00000018018.1"/>
    </source>
</evidence>
<organism evidence="2">
    <name type="scientific">Mustela putorius furo</name>
    <name type="common">European domestic ferret</name>
    <name type="synonym">Mustela furo</name>
    <dbReference type="NCBI Taxonomy" id="9669"/>
    <lineage>
        <taxon>Eukaryota</taxon>
        <taxon>Metazoa</taxon>
        <taxon>Chordata</taxon>
        <taxon>Craniata</taxon>
        <taxon>Vertebrata</taxon>
        <taxon>Euteleostomi</taxon>
        <taxon>Mammalia</taxon>
        <taxon>Eutheria</taxon>
        <taxon>Laurasiatheria</taxon>
        <taxon>Carnivora</taxon>
        <taxon>Caniformia</taxon>
        <taxon>Musteloidea</taxon>
        <taxon>Mustelidae</taxon>
        <taxon>Mustelinae</taxon>
        <taxon>Mustela</taxon>
    </lineage>
</organism>
<dbReference type="EMBL" id="AEYP01004766">
    <property type="status" value="NOT_ANNOTATED_CDS"/>
    <property type="molecule type" value="Genomic_DNA"/>
</dbReference>
<feature type="region of interest" description="Disordered" evidence="1">
    <location>
        <begin position="1"/>
        <end position="51"/>
    </location>
</feature>
<dbReference type="InParanoid" id="M3Z356"/>
<accession>M3Z356</accession>
<dbReference type="EMBL" id="AEYP01004769">
    <property type="status" value="NOT_ANNOTATED_CDS"/>
    <property type="molecule type" value="Genomic_DNA"/>
</dbReference>
<name>M3Z356_MUSPF</name>